<reference evidence="8" key="2">
    <citation type="submission" date="2021-05" db="EMBL/GenBank/DDBJ databases">
        <authorList>
            <person name="Moolhuijzen P.M."/>
            <person name="Moffat C.S."/>
        </authorList>
    </citation>
    <scope>NUCLEOTIDE SEQUENCE</scope>
    <source>
        <strain evidence="8">86-124</strain>
    </source>
</reference>
<dbReference type="EMBL" id="NRDI02000008">
    <property type="protein sequence ID" value="KAI1514015.1"/>
    <property type="molecule type" value="Genomic_DNA"/>
</dbReference>
<comment type="caution">
    <text evidence="7">The sequence shown here is derived from an EMBL/GenBank/DDBJ whole genome shotgun (WGS) entry which is preliminary data.</text>
</comment>
<gene>
    <name evidence="8" type="ORF">Ptr86124_006645</name>
    <name evidence="7" type="ORF">PtrM4_111070</name>
</gene>
<dbReference type="InterPro" id="IPR016169">
    <property type="entry name" value="FAD-bd_PCMH_sub2"/>
</dbReference>
<reference evidence="7" key="1">
    <citation type="journal article" date="2018" name="BMC Genomics">
        <title>Comparative genomics of the wheat fungal pathogen Pyrenophora tritici-repentis reveals chromosomal variations and genome plasticity.</title>
        <authorList>
            <person name="Moolhuijzen P."/>
            <person name="See P.T."/>
            <person name="Hane J.K."/>
            <person name="Shi G."/>
            <person name="Liu Z."/>
            <person name="Oliver R.P."/>
            <person name="Moffat C.S."/>
        </authorList>
    </citation>
    <scope>NUCLEOTIDE SEQUENCE [LARGE SCALE GENOMIC DNA]</scope>
    <source>
        <strain evidence="7">M4</strain>
    </source>
</reference>
<keyword evidence="2" id="KW-0285">Flavoprotein</keyword>
<dbReference type="Pfam" id="PF01565">
    <property type="entry name" value="FAD_binding_4"/>
    <property type="match status" value="1"/>
</dbReference>
<accession>A0A2W1H0X6</accession>
<evidence type="ECO:0000313" key="9">
    <source>
        <dbReference type="Proteomes" id="UP000245464"/>
    </source>
</evidence>
<dbReference type="Proteomes" id="UP000249757">
    <property type="component" value="Unassembled WGS sequence"/>
</dbReference>
<evidence type="ECO:0000256" key="4">
    <source>
        <dbReference type="ARBA" id="ARBA00023002"/>
    </source>
</evidence>
<evidence type="ECO:0000313" key="7">
    <source>
        <dbReference type="EMBL" id="KAF7571105.1"/>
    </source>
</evidence>
<dbReference type="EMBL" id="NQIK02000005">
    <property type="protein sequence ID" value="KAF7571105.1"/>
    <property type="molecule type" value="Genomic_DNA"/>
</dbReference>
<feature type="signal peptide" evidence="5">
    <location>
        <begin position="1"/>
        <end position="20"/>
    </location>
</feature>
<keyword evidence="3" id="KW-0274">FAD</keyword>
<keyword evidence="10" id="KW-1185">Reference proteome</keyword>
<dbReference type="InterPro" id="IPR016166">
    <property type="entry name" value="FAD-bd_PCMH"/>
</dbReference>
<dbReference type="InterPro" id="IPR050416">
    <property type="entry name" value="FAD-linked_Oxidoreductase"/>
</dbReference>
<keyword evidence="5" id="KW-0732">Signal</keyword>
<feature type="chain" id="PRO_5042701271" evidence="5">
    <location>
        <begin position="21"/>
        <end position="523"/>
    </location>
</feature>
<dbReference type="SUPFAM" id="SSF56176">
    <property type="entry name" value="FAD-binding/transporter-associated domain-like"/>
    <property type="match status" value="1"/>
</dbReference>
<dbReference type="Proteomes" id="UP000245464">
    <property type="component" value="Chromosome 5"/>
</dbReference>
<evidence type="ECO:0000259" key="6">
    <source>
        <dbReference type="PROSITE" id="PS51387"/>
    </source>
</evidence>
<keyword evidence="4" id="KW-0560">Oxidoreductase</keyword>
<reference evidence="8" key="3">
    <citation type="journal article" date="2022" name="bioRxiv">
        <title>A global pangenome for the wheat fungal pathogen Pyrenophora tritici-repentis and prediction of effector protein structural homology.</title>
        <authorList>
            <person name="Moolhuijzen P."/>
            <person name="See P.T."/>
            <person name="Shi G."/>
            <person name="Powell H.R."/>
            <person name="Cockram J."/>
            <person name="Jorgensen L.N."/>
            <person name="Benslimane H."/>
            <person name="Strelkov S.E."/>
            <person name="Turner J."/>
            <person name="Liu Z."/>
            <person name="Moffat C.S."/>
        </authorList>
    </citation>
    <scope>NUCLEOTIDE SEQUENCE</scope>
    <source>
        <strain evidence="8">86-124</strain>
    </source>
</reference>
<dbReference type="GO" id="GO:0071949">
    <property type="term" value="F:FAD binding"/>
    <property type="evidence" value="ECO:0007669"/>
    <property type="project" value="InterPro"/>
</dbReference>
<dbReference type="InterPro" id="IPR036318">
    <property type="entry name" value="FAD-bd_PCMH-like_sf"/>
</dbReference>
<dbReference type="PROSITE" id="PS51387">
    <property type="entry name" value="FAD_PCMH"/>
    <property type="match status" value="1"/>
</dbReference>
<name>A0A2W1H0X6_9PLEO</name>
<dbReference type="AlphaFoldDB" id="A0A2W1H0X6"/>
<protein>
    <submittedName>
        <fullName evidence="8">FAD binding domain containing protein</fullName>
    </submittedName>
    <submittedName>
        <fullName evidence="7">GlcD, FAD-FMN-containing dehydrogenase</fullName>
    </submittedName>
</protein>
<dbReference type="GO" id="GO:0016491">
    <property type="term" value="F:oxidoreductase activity"/>
    <property type="evidence" value="ECO:0007669"/>
    <property type="project" value="UniProtKB-KW"/>
</dbReference>
<dbReference type="Gene3D" id="3.30.465.10">
    <property type="match status" value="1"/>
</dbReference>
<organism evidence="7 9">
    <name type="scientific">Pyrenophora tritici-repentis</name>
    <dbReference type="NCBI Taxonomy" id="45151"/>
    <lineage>
        <taxon>Eukaryota</taxon>
        <taxon>Fungi</taxon>
        <taxon>Dikarya</taxon>
        <taxon>Ascomycota</taxon>
        <taxon>Pezizomycotina</taxon>
        <taxon>Dothideomycetes</taxon>
        <taxon>Pleosporomycetidae</taxon>
        <taxon>Pleosporales</taxon>
        <taxon>Pleosporineae</taxon>
        <taxon>Pleosporaceae</taxon>
        <taxon>Pyrenophora</taxon>
    </lineage>
</organism>
<dbReference type="OrthoDB" id="2151789at2759"/>
<feature type="domain" description="FAD-binding PCMH-type" evidence="6">
    <location>
        <begin position="77"/>
        <end position="248"/>
    </location>
</feature>
<comment type="similarity">
    <text evidence="1">Belongs to the oxygen-dependent FAD-linked oxidoreductase family.</text>
</comment>
<evidence type="ECO:0000256" key="3">
    <source>
        <dbReference type="ARBA" id="ARBA00022827"/>
    </source>
</evidence>
<evidence type="ECO:0000256" key="2">
    <source>
        <dbReference type="ARBA" id="ARBA00022630"/>
    </source>
</evidence>
<proteinExistence type="inferred from homology"/>
<dbReference type="OMA" id="CILQPRT"/>
<dbReference type="InterPro" id="IPR006094">
    <property type="entry name" value="Oxid_FAD_bind_N"/>
</dbReference>
<sequence>MKFFAPTLVASLGLYTNAEAAGAEFRNNTQPGRVINNVTYPLFPPCEALKAAGLTHVYQLGEPEYDVRKTSYWSVSAQLNPICVVLPLSTQEVSTTIKILQDPPTKFAVRSGGHTTWAGSNNINGGVTVDLGFMNSTTYYEGDTTARIRPGARWGSVYGVLEPYGLTVAGGRASSVGVAGFLTGGGNTFFTAQRGWGCDQVKNYEVVLANGDIINVNNKNNTGLFKALKGGSSNFGIVTAFDMEVFKQGNLWGGSVTYSKNYTQQHIDAYIAWTSNVKNYPEGSNIIFWSYLPTVKDIIIIGAYEDTAGNVAPAGFDKFTAIPSMSSTMRLGTHKNLTDELEQPAGYRDIWFTMLFKNDRATMKYIVDLHEQFVEEWKIEGLEPDFITQCMFQAIPTVFNERSEERGGNVLGLNLVKDDAIMLLFDLAVTTDDSELRGREKIRAYGEKMQAFAAARGTLENWQYLNYADSYQNPLGNYGDENVAKILAAAREFDPTGVFQEQTPGGFKITKAAPAGVPVAPNY</sequence>
<evidence type="ECO:0000256" key="5">
    <source>
        <dbReference type="SAM" id="SignalP"/>
    </source>
</evidence>
<dbReference type="PANTHER" id="PTHR42973">
    <property type="entry name" value="BINDING OXIDOREDUCTASE, PUTATIVE (AFU_ORTHOLOGUE AFUA_1G17690)-RELATED"/>
    <property type="match status" value="1"/>
</dbReference>
<evidence type="ECO:0000313" key="10">
    <source>
        <dbReference type="Proteomes" id="UP000249757"/>
    </source>
</evidence>
<evidence type="ECO:0000256" key="1">
    <source>
        <dbReference type="ARBA" id="ARBA00005466"/>
    </source>
</evidence>
<dbReference type="PANTHER" id="PTHR42973:SF53">
    <property type="entry name" value="FAD-BINDING PCMH-TYPE DOMAIN-CONTAINING PROTEIN-RELATED"/>
    <property type="match status" value="1"/>
</dbReference>
<evidence type="ECO:0000313" key="8">
    <source>
        <dbReference type="EMBL" id="KAI1514015.1"/>
    </source>
</evidence>
<reference evidence="10" key="4">
    <citation type="journal article" date="2022" name="Microb. Genom.">
        <title>A global pangenome for the wheat fungal pathogen Pyrenophora tritici-repentis and prediction of effector protein structural homology.</title>
        <authorList>
            <person name="Moolhuijzen P.M."/>
            <person name="See P.T."/>
            <person name="Shi G."/>
            <person name="Powell H.R."/>
            <person name="Cockram J."/>
            <person name="Jorgensen L.N."/>
            <person name="Benslimane H."/>
            <person name="Strelkov S.E."/>
            <person name="Turner J."/>
            <person name="Liu Z."/>
            <person name="Moffat C.S."/>
        </authorList>
    </citation>
    <scope>NUCLEOTIDE SEQUENCE [LARGE SCALE GENOMIC DNA]</scope>
</reference>